<reference evidence="2" key="1">
    <citation type="submission" date="2020-01" db="EMBL/GenBank/DDBJ databases">
        <title>Draft genome sequence of the Termite Coptotermes fromosanus.</title>
        <authorList>
            <person name="Itakura S."/>
            <person name="Yosikawa Y."/>
            <person name="Umezawa K."/>
        </authorList>
    </citation>
    <scope>NUCLEOTIDE SEQUENCE [LARGE SCALE GENOMIC DNA]</scope>
</reference>
<gene>
    <name evidence="1" type="ORF">Cfor_12792</name>
</gene>
<sequence>MQVTVVERNALEAFRMVVTYFLGKNKYKNYEEIVESLIQHYEVLCCRIPDVGDVSEEHGECFHQDVEAIEKNTKDNGMPL</sequence>
<dbReference type="PANTHER" id="PTHR46114:SF1">
    <property type="entry name" value="ZAD DOMAIN-CONTAINING PROTEIN"/>
    <property type="match status" value="1"/>
</dbReference>
<keyword evidence="2" id="KW-1185">Reference proteome</keyword>
<proteinExistence type="predicted"/>
<name>A0A6L2PYG2_COPFO</name>
<dbReference type="AlphaFoldDB" id="A0A6L2PYG2"/>
<accession>A0A6L2PYG2</accession>
<dbReference type="PANTHER" id="PTHR46114">
    <property type="entry name" value="APPLE DOMAIN-CONTAINING PROTEIN"/>
    <property type="match status" value="1"/>
</dbReference>
<dbReference type="Proteomes" id="UP000502823">
    <property type="component" value="Unassembled WGS sequence"/>
</dbReference>
<evidence type="ECO:0000313" key="1">
    <source>
        <dbReference type="EMBL" id="GFG35525.1"/>
    </source>
</evidence>
<evidence type="ECO:0000313" key="2">
    <source>
        <dbReference type="Proteomes" id="UP000502823"/>
    </source>
</evidence>
<comment type="caution">
    <text evidence="1">The sequence shown here is derived from an EMBL/GenBank/DDBJ whole genome shotgun (WGS) entry which is preliminary data.</text>
</comment>
<dbReference type="InParanoid" id="A0A6L2PYG2"/>
<dbReference type="OrthoDB" id="6721348at2759"/>
<organism evidence="1 2">
    <name type="scientific">Coptotermes formosanus</name>
    <name type="common">Formosan subterranean termite</name>
    <dbReference type="NCBI Taxonomy" id="36987"/>
    <lineage>
        <taxon>Eukaryota</taxon>
        <taxon>Metazoa</taxon>
        <taxon>Ecdysozoa</taxon>
        <taxon>Arthropoda</taxon>
        <taxon>Hexapoda</taxon>
        <taxon>Insecta</taxon>
        <taxon>Pterygota</taxon>
        <taxon>Neoptera</taxon>
        <taxon>Polyneoptera</taxon>
        <taxon>Dictyoptera</taxon>
        <taxon>Blattodea</taxon>
        <taxon>Blattoidea</taxon>
        <taxon>Termitoidae</taxon>
        <taxon>Rhinotermitidae</taxon>
        <taxon>Coptotermes</taxon>
    </lineage>
</organism>
<protein>
    <submittedName>
        <fullName evidence="1">Uncharacterized protein</fullName>
    </submittedName>
</protein>
<dbReference type="EMBL" id="BLKM01000553">
    <property type="protein sequence ID" value="GFG35525.1"/>
    <property type="molecule type" value="Genomic_DNA"/>
</dbReference>